<keyword evidence="5" id="KW-0680">Restriction system</keyword>
<dbReference type="Pfam" id="PF07669">
    <property type="entry name" value="Eco57I"/>
    <property type="match status" value="1"/>
</dbReference>
<dbReference type="GO" id="GO:0032259">
    <property type="term" value="P:methylation"/>
    <property type="evidence" value="ECO:0007669"/>
    <property type="project" value="UniProtKB-KW"/>
</dbReference>
<dbReference type="AlphaFoldDB" id="A0A419T5P1"/>
<evidence type="ECO:0000256" key="7">
    <source>
        <dbReference type="ARBA" id="ARBA00047942"/>
    </source>
</evidence>
<dbReference type="PANTHER" id="PTHR33841:SF6">
    <property type="entry name" value="TYPE II METHYLTRANSFERASE M.HINDII"/>
    <property type="match status" value="1"/>
</dbReference>
<keyword evidence="4" id="KW-0949">S-adenosyl-L-methionine</keyword>
<dbReference type="GO" id="GO:0003677">
    <property type="term" value="F:DNA binding"/>
    <property type="evidence" value="ECO:0007669"/>
    <property type="project" value="UniProtKB-KW"/>
</dbReference>
<keyword evidence="6" id="KW-0238">DNA-binding</keyword>
<dbReference type="InterPro" id="IPR029063">
    <property type="entry name" value="SAM-dependent_MTases_sf"/>
</dbReference>
<keyword evidence="3" id="KW-0808">Transferase</keyword>
<dbReference type="InterPro" id="IPR002052">
    <property type="entry name" value="DNA_methylase_N6_adenine_CS"/>
</dbReference>
<keyword evidence="11" id="KW-1185">Reference proteome</keyword>
<comment type="catalytic activity">
    <reaction evidence="7">
        <text>a 2'-deoxyadenosine in DNA + S-adenosyl-L-methionine = an N(6)-methyl-2'-deoxyadenosine in DNA + S-adenosyl-L-homocysteine + H(+)</text>
        <dbReference type="Rhea" id="RHEA:15197"/>
        <dbReference type="Rhea" id="RHEA-COMP:12418"/>
        <dbReference type="Rhea" id="RHEA-COMP:12419"/>
        <dbReference type="ChEBI" id="CHEBI:15378"/>
        <dbReference type="ChEBI" id="CHEBI:57856"/>
        <dbReference type="ChEBI" id="CHEBI:59789"/>
        <dbReference type="ChEBI" id="CHEBI:90615"/>
        <dbReference type="ChEBI" id="CHEBI:90616"/>
        <dbReference type="EC" id="2.1.1.72"/>
    </reaction>
</comment>
<evidence type="ECO:0000256" key="4">
    <source>
        <dbReference type="ARBA" id="ARBA00022691"/>
    </source>
</evidence>
<evidence type="ECO:0000259" key="8">
    <source>
        <dbReference type="Pfam" id="PF07669"/>
    </source>
</evidence>
<dbReference type="EC" id="2.1.1.72" evidence="1"/>
<feature type="domain" description="TaqI-like C-terminal specificity" evidence="9">
    <location>
        <begin position="390"/>
        <end position="501"/>
    </location>
</feature>
<evidence type="ECO:0000256" key="3">
    <source>
        <dbReference type="ARBA" id="ARBA00022679"/>
    </source>
</evidence>
<dbReference type="InterPro" id="IPR025931">
    <property type="entry name" value="TaqI_C"/>
</dbReference>
<dbReference type="Proteomes" id="UP000284177">
    <property type="component" value="Unassembled WGS sequence"/>
</dbReference>
<dbReference type="GO" id="GO:0009307">
    <property type="term" value="P:DNA restriction-modification system"/>
    <property type="evidence" value="ECO:0007669"/>
    <property type="project" value="UniProtKB-KW"/>
</dbReference>
<evidence type="ECO:0000256" key="1">
    <source>
        <dbReference type="ARBA" id="ARBA00011900"/>
    </source>
</evidence>
<evidence type="ECO:0000259" key="9">
    <source>
        <dbReference type="Pfam" id="PF12950"/>
    </source>
</evidence>
<dbReference type="GO" id="GO:0009007">
    <property type="term" value="F:site-specific DNA-methyltransferase (adenine-specific) activity"/>
    <property type="evidence" value="ECO:0007669"/>
    <property type="project" value="UniProtKB-EC"/>
</dbReference>
<dbReference type="PRINTS" id="PR00507">
    <property type="entry name" value="N12N6MTFRASE"/>
</dbReference>
<evidence type="ECO:0000256" key="2">
    <source>
        <dbReference type="ARBA" id="ARBA00022603"/>
    </source>
</evidence>
<dbReference type="Gene3D" id="3.40.50.150">
    <property type="entry name" value="Vaccinia Virus protein VP39"/>
    <property type="match status" value="1"/>
</dbReference>
<evidence type="ECO:0000256" key="6">
    <source>
        <dbReference type="ARBA" id="ARBA00023125"/>
    </source>
</evidence>
<dbReference type="Pfam" id="PF12950">
    <property type="entry name" value="TaqI_C"/>
    <property type="match status" value="1"/>
</dbReference>
<keyword evidence="2 10" id="KW-0489">Methyltransferase</keyword>
<name>A0A419T5P1_9FIRM</name>
<evidence type="ECO:0000313" key="11">
    <source>
        <dbReference type="Proteomes" id="UP000284177"/>
    </source>
</evidence>
<feature type="domain" description="Type II methyltransferase M.TaqI-like" evidence="8">
    <location>
        <begin position="70"/>
        <end position="227"/>
    </location>
</feature>
<evidence type="ECO:0000313" key="10">
    <source>
        <dbReference type="EMBL" id="RKD32772.1"/>
    </source>
</evidence>
<dbReference type="InterPro" id="IPR011639">
    <property type="entry name" value="MethylTrfase_TaqI-like_dom"/>
</dbReference>
<evidence type="ECO:0000256" key="5">
    <source>
        <dbReference type="ARBA" id="ARBA00022747"/>
    </source>
</evidence>
<accession>A0A419T5P1</accession>
<dbReference type="SUPFAM" id="SSF53335">
    <property type="entry name" value="S-adenosyl-L-methionine-dependent methyltransferases"/>
    <property type="match status" value="1"/>
</dbReference>
<proteinExistence type="predicted"/>
<organism evidence="10 11">
    <name type="scientific">Thermohalobacter berrensis</name>
    <dbReference type="NCBI Taxonomy" id="99594"/>
    <lineage>
        <taxon>Bacteria</taxon>
        <taxon>Bacillati</taxon>
        <taxon>Bacillota</taxon>
        <taxon>Tissierellia</taxon>
        <taxon>Tissierellales</taxon>
        <taxon>Thermohalobacteraceae</taxon>
        <taxon>Thermohalobacter</taxon>
    </lineage>
</organism>
<comment type="caution">
    <text evidence="10">The sequence shown here is derived from an EMBL/GenBank/DDBJ whole genome shotgun (WGS) entry which is preliminary data.</text>
</comment>
<reference evidence="10 11" key="1">
    <citation type="submission" date="2016-08" db="EMBL/GenBank/DDBJ databases">
        <title>Novel Firmicutes and Novel Genomes.</title>
        <authorList>
            <person name="Poppleton D.I."/>
            <person name="Gribaldo S."/>
        </authorList>
    </citation>
    <scope>NUCLEOTIDE SEQUENCE [LARGE SCALE GENOMIC DNA]</scope>
    <source>
        <strain evidence="10 11">CTT3</strain>
    </source>
</reference>
<dbReference type="EMBL" id="MCIB01000009">
    <property type="protein sequence ID" value="RKD32772.1"/>
    <property type="molecule type" value="Genomic_DNA"/>
</dbReference>
<gene>
    <name evidence="10" type="ORF">BET03_10260</name>
</gene>
<dbReference type="PROSITE" id="PS00092">
    <property type="entry name" value="N6_MTASE"/>
    <property type="match status" value="1"/>
</dbReference>
<dbReference type="PANTHER" id="PTHR33841">
    <property type="entry name" value="DNA METHYLTRANSFERASE YEEA-RELATED"/>
    <property type="match status" value="1"/>
</dbReference>
<protein>
    <recommendedName>
        <fullName evidence="1">site-specific DNA-methyltransferase (adenine-specific)</fullName>
        <ecNumber evidence="1">2.1.1.72</ecNumber>
    </recommendedName>
</protein>
<sequence length="567" mass="67240">MISMAIKDQDIIENPYLKVIDPACGGGYFLEEIYNRLKEILEKNYNKIVQSNPDIKKELEKGIHRFIIKNNLWGADIDEFAVYMTTVTLLLKGKNNRKLNPNIFKKDILLEGKTNLLNLYSKNDIDSLNDISFDLVIGNPPYIGHKKINKDYRKKIKDYYYDVFSDKSDLSYCFIRRGYELLRDDGRLVYITSRYFQEAPSAKGLRNFMKKHMYLDTIIDFYGEKVFKNAGISPVIIKCYKRELDNNRIHIYKLKDDVKLKLYKNKKALNINDKNRFNRFTINQNSLNINGWILIDEKEKNLYDKIHSQGNYFLSEVCNCNQGIITGCDKAFIVDKDTIKKEDLEKDIIRPWIKNSNIRKYIKDNTTQYLLYTDLIDDITKYPNILKHIMPYKIRLEKRRECRKGIRKWYHLQWGRKLDIFQSPKIIFPFKANKSRFTLDYDGVFCSADVYILTNNNSAQLSLEYLLGFLNSSLFEFYFKSVAKKVSSKMYDYYPNKIMNLKIKVGDNKHLIEDSVKEMIHYLKIKKGNNKEIENLVKSKQEIINRYFYKLYGLNDEEINIINNKVN</sequence>
<dbReference type="InterPro" id="IPR050953">
    <property type="entry name" value="N4_N6_ade-DNA_methylase"/>
</dbReference>